<protein>
    <submittedName>
        <fullName evidence="2">Uncharacterized protein</fullName>
    </submittedName>
</protein>
<proteinExistence type="predicted"/>
<feature type="region of interest" description="Disordered" evidence="1">
    <location>
        <begin position="1"/>
        <end position="41"/>
    </location>
</feature>
<dbReference type="AlphaFoldDB" id="Q2HS25"/>
<evidence type="ECO:0000313" key="2">
    <source>
        <dbReference type="EMBL" id="ABD33146.1"/>
    </source>
</evidence>
<accession>Q2HS25</accession>
<gene>
    <name evidence="2" type="ORF">MtrDRAFT_AC157503g24v2</name>
</gene>
<organism evidence="2">
    <name type="scientific">Medicago truncatula</name>
    <name type="common">Barrel medic</name>
    <name type="synonym">Medicago tribuloides</name>
    <dbReference type="NCBI Taxonomy" id="3880"/>
    <lineage>
        <taxon>Eukaryota</taxon>
        <taxon>Viridiplantae</taxon>
        <taxon>Streptophyta</taxon>
        <taxon>Embryophyta</taxon>
        <taxon>Tracheophyta</taxon>
        <taxon>Spermatophyta</taxon>
        <taxon>Magnoliopsida</taxon>
        <taxon>eudicotyledons</taxon>
        <taxon>Gunneridae</taxon>
        <taxon>Pentapetalae</taxon>
        <taxon>rosids</taxon>
        <taxon>fabids</taxon>
        <taxon>Fabales</taxon>
        <taxon>Fabaceae</taxon>
        <taxon>Papilionoideae</taxon>
        <taxon>50 kb inversion clade</taxon>
        <taxon>NPAAA clade</taxon>
        <taxon>Hologalegina</taxon>
        <taxon>IRL clade</taxon>
        <taxon>Trifolieae</taxon>
        <taxon>Medicago</taxon>
    </lineage>
</organism>
<name>Q2HS25_MEDTR</name>
<reference evidence="2" key="2">
    <citation type="submission" date="2007-03" db="EMBL/GenBank/DDBJ databases">
        <authorList>
            <consortium name="The International Medicago Genome Annotation Group"/>
        </authorList>
    </citation>
    <scope>NUCLEOTIDE SEQUENCE</scope>
</reference>
<sequence>MVTEYFESAKKREKRSDLPTRTGYCRQIRRDGKSRGHGGRKGCARVAETVAQGVVARKDGGRMVVRAIEKKRAPELLGKE</sequence>
<feature type="compositionally biased region" description="Basic and acidic residues" evidence="1">
    <location>
        <begin position="7"/>
        <end position="18"/>
    </location>
</feature>
<reference evidence="2" key="1">
    <citation type="submission" date="2005-04" db="EMBL/GenBank/DDBJ databases">
        <authorList>
            <person name="Town C.D."/>
        </authorList>
    </citation>
    <scope>NUCLEOTIDE SEQUENCE</scope>
</reference>
<dbReference type="EMBL" id="AC157503">
    <property type="protein sequence ID" value="ABD33146.1"/>
    <property type="molecule type" value="Genomic_DNA"/>
</dbReference>
<evidence type="ECO:0000256" key="1">
    <source>
        <dbReference type="SAM" id="MobiDB-lite"/>
    </source>
</evidence>